<dbReference type="PANTHER" id="PTHR44324:SF1">
    <property type="entry name" value="WD REPEAT-CONTAINING PROTEIN 49"/>
    <property type="match status" value="1"/>
</dbReference>
<dbReference type="AlphaFoldDB" id="A0A1I8HNF2"/>
<evidence type="ECO:0000256" key="1">
    <source>
        <dbReference type="ARBA" id="ARBA00022737"/>
    </source>
</evidence>
<dbReference type="GO" id="GO:0005509">
    <property type="term" value="F:calcium ion binding"/>
    <property type="evidence" value="ECO:0007669"/>
    <property type="project" value="InterPro"/>
</dbReference>
<name>A0A1I8HNF2_9PLAT</name>
<evidence type="ECO:0000313" key="3">
    <source>
        <dbReference type="Proteomes" id="UP000095280"/>
    </source>
</evidence>
<dbReference type="PROSITE" id="PS50222">
    <property type="entry name" value="EF_HAND_2"/>
    <property type="match status" value="1"/>
</dbReference>
<keyword evidence="3" id="KW-1185">Reference proteome</keyword>
<dbReference type="InterPro" id="IPR036322">
    <property type="entry name" value="WD40_repeat_dom_sf"/>
</dbReference>
<proteinExistence type="predicted"/>
<dbReference type="SUPFAM" id="SSF50978">
    <property type="entry name" value="WD40 repeat-like"/>
    <property type="match status" value="1"/>
</dbReference>
<protein>
    <submittedName>
        <fullName evidence="4">EF-hand domain-containing protein</fullName>
    </submittedName>
</protein>
<keyword evidence="1" id="KW-0677">Repeat</keyword>
<dbReference type="Proteomes" id="UP000095280">
    <property type="component" value="Unplaced"/>
</dbReference>
<sequence length="295" mass="33629">GAAHVGRVVQLASSVVVEYLREHPGVPVEEVLVQHRIVVGQGFGEPRQPCSWNLFQRRLVGLVPNAANIEDDSIVSRAQPGVQRSWKKSDRSILDKAVTRSRKPVPPDGKLESRLTTKDLEALQEAFNYEELFDKIDISKEGSVSWDQLAQHMLLQFYERDDKVKSTQLPQWRDIRMIPAPHKDVIQRVDFLRSSHKYVTVSREGTISLMSTDLEVSRTVRTSSDACKQRDLWVTDFVLLQNVSKVAVGFTSKEIAFYDISSKSDFSCQYRVQDLDASPICLDYWLVVSITFYQL</sequence>
<feature type="domain" description="EF-hand" evidence="2">
    <location>
        <begin position="124"/>
        <end position="159"/>
    </location>
</feature>
<evidence type="ECO:0000259" key="2">
    <source>
        <dbReference type="PROSITE" id="PS50222"/>
    </source>
</evidence>
<dbReference type="PANTHER" id="PTHR44324">
    <property type="entry name" value="WD40 REPEAT DOMAIN 95"/>
    <property type="match status" value="1"/>
</dbReference>
<organism evidence="3 4">
    <name type="scientific">Macrostomum lignano</name>
    <dbReference type="NCBI Taxonomy" id="282301"/>
    <lineage>
        <taxon>Eukaryota</taxon>
        <taxon>Metazoa</taxon>
        <taxon>Spiralia</taxon>
        <taxon>Lophotrochozoa</taxon>
        <taxon>Platyhelminthes</taxon>
        <taxon>Rhabditophora</taxon>
        <taxon>Macrostomorpha</taxon>
        <taxon>Macrostomida</taxon>
        <taxon>Macrostomidae</taxon>
        <taxon>Macrostomum</taxon>
    </lineage>
</organism>
<evidence type="ECO:0000313" key="4">
    <source>
        <dbReference type="WBParaSite" id="maker-uti_cns_0006931-snap-gene-0.2-mRNA-1"/>
    </source>
</evidence>
<dbReference type="WBParaSite" id="maker-uti_cns_0006931-snap-gene-0.2-mRNA-1">
    <property type="protein sequence ID" value="maker-uti_cns_0006931-snap-gene-0.2-mRNA-1"/>
    <property type="gene ID" value="maker-uti_cns_0006931-snap-gene-0.2"/>
</dbReference>
<accession>A0A1I8HNF2</accession>
<reference evidence="4" key="1">
    <citation type="submission" date="2016-11" db="UniProtKB">
        <authorList>
            <consortium name="WormBaseParasite"/>
        </authorList>
    </citation>
    <scope>IDENTIFICATION</scope>
</reference>
<dbReference type="InterPro" id="IPR002048">
    <property type="entry name" value="EF_hand_dom"/>
</dbReference>
<dbReference type="InterPro" id="IPR051242">
    <property type="entry name" value="WD-EF-hand_domain"/>
</dbReference>